<evidence type="ECO:0000313" key="2">
    <source>
        <dbReference type="Proteomes" id="UP000199514"/>
    </source>
</evidence>
<dbReference type="AlphaFoldDB" id="A0A1I1DRC9"/>
<sequence length="34" mass="3930">MCADRLFTENVKLTNVIIYLIILTTVYRKSGNIL</sequence>
<name>A0A1I1DRC9_9BACT</name>
<reference evidence="1 2" key="1">
    <citation type="submission" date="2016-10" db="EMBL/GenBank/DDBJ databases">
        <authorList>
            <person name="de Groot N.N."/>
        </authorList>
    </citation>
    <scope>NUCLEOTIDE SEQUENCE [LARGE SCALE GENOMIC DNA]</scope>
    <source>
        <strain evidence="1 2">DSM 6793</strain>
    </source>
</reference>
<dbReference type="STRING" id="927664.SAMN05421780_101390"/>
<dbReference type="EMBL" id="FOLE01000001">
    <property type="protein sequence ID" value="SFB76972.1"/>
    <property type="molecule type" value="Genomic_DNA"/>
</dbReference>
<proteinExistence type="predicted"/>
<keyword evidence="2" id="KW-1185">Reference proteome</keyword>
<organism evidence="1 2">
    <name type="scientific">Flexibacter flexilis DSM 6793</name>
    <dbReference type="NCBI Taxonomy" id="927664"/>
    <lineage>
        <taxon>Bacteria</taxon>
        <taxon>Pseudomonadati</taxon>
        <taxon>Bacteroidota</taxon>
        <taxon>Cytophagia</taxon>
        <taxon>Cytophagales</taxon>
        <taxon>Flexibacteraceae</taxon>
        <taxon>Flexibacter</taxon>
    </lineage>
</organism>
<accession>A0A1I1DRC9</accession>
<gene>
    <name evidence="1" type="ORF">SAMN05421780_101390</name>
</gene>
<dbReference type="Proteomes" id="UP000199514">
    <property type="component" value="Unassembled WGS sequence"/>
</dbReference>
<evidence type="ECO:0000313" key="1">
    <source>
        <dbReference type="EMBL" id="SFB76972.1"/>
    </source>
</evidence>
<protein>
    <submittedName>
        <fullName evidence="1">Uncharacterized protein</fullName>
    </submittedName>
</protein>